<evidence type="ECO:0000256" key="7">
    <source>
        <dbReference type="SAM" id="Phobius"/>
    </source>
</evidence>
<organism evidence="9 10">
    <name type="scientific">Candidatus Avipropionibacterium avicola</name>
    <dbReference type="NCBI Taxonomy" id="2840701"/>
    <lineage>
        <taxon>Bacteria</taxon>
        <taxon>Bacillati</taxon>
        <taxon>Actinomycetota</taxon>
        <taxon>Actinomycetes</taxon>
        <taxon>Propionibacteriales</taxon>
        <taxon>Propionibacteriaceae</taxon>
        <taxon>Propionibacteriaceae incertae sedis</taxon>
        <taxon>Candidatus Avipropionibacterium</taxon>
    </lineage>
</organism>
<feature type="domain" description="ABC transmembrane type-1" evidence="8">
    <location>
        <begin position="1"/>
        <end position="48"/>
    </location>
</feature>
<evidence type="ECO:0000313" key="9">
    <source>
        <dbReference type="EMBL" id="HIT74536.1"/>
    </source>
</evidence>
<evidence type="ECO:0000256" key="5">
    <source>
        <dbReference type="ARBA" id="ARBA00022989"/>
    </source>
</evidence>
<feature type="transmembrane region" description="Helical" evidence="7">
    <location>
        <begin position="20"/>
        <end position="43"/>
    </location>
</feature>
<proteinExistence type="predicted"/>
<keyword evidence="3" id="KW-1003">Cell membrane</keyword>
<feature type="non-terminal residue" evidence="9">
    <location>
        <position position="1"/>
    </location>
</feature>
<reference evidence="9" key="2">
    <citation type="journal article" date="2021" name="PeerJ">
        <title>Extensive microbial diversity within the chicken gut microbiome revealed by metagenomics and culture.</title>
        <authorList>
            <person name="Gilroy R."/>
            <person name="Ravi A."/>
            <person name="Getino M."/>
            <person name="Pursley I."/>
            <person name="Horton D.L."/>
            <person name="Alikhan N.F."/>
            <person name="Baker D."/>
            <person name="Gharbi K."/>
            <person name="Hall N."/>
            <person name="Watson M."/>
            <person name="Adriaenssens E.M."/>
            <person name="Foster-Nyarko E."/>
            <person name="Jarju S."/>
            <person name="Secka A."/>
            <person name="Antonio M."/>
            <person name="Oren A."/>
            <person name="Chaudhuri R.R."/>
            <person name="La Ragione R."/>
            <person name="Hildebrand F."/>
            <person name="Pallen M.J."/>
        </authorList>
    </citation>
    <scope>NUCLEOTIDE SEQUENCE</scope>
    <source>
        <strain evidence="9">ChiGjej1B1-24693</strain>
    </source>
</reference>
<protein>
    <submittedName>
        <fullName evidence="9">ABC transporter permease subunit</fullName>
    </submittedName>
</protein>
<evidence type="ECO:0000256" key="4">
    <source>
        <dbReference type="ARBA" id="ARBA00022692"/>
    </source>
</evidence>
<keyword evidence="6 7" id="KW-0472">Membrane</keyword>
<dbReference type="PANTHER" id="PTHR43163">
    <property type="entry name" value="DIPEPTIDE TRANSPORT SYSTEM PERMEASE PROTEIN DPPB-RELATED"/>
    <property type="match status" value="1"/>
</dbReference>
<reference evidence="9" key="1">
    <citation type="submission" date="2020-10" db="EMBL/GenBank/DDBJ databases">
        <authorList>
            <person name="Gilroy R."/>
        </authorList>
    </citation>
    <scope>NUCLEOTIDE SEQUENCE</scope>
    <source>
        <strain evidence="9">ChiGjej1B1-24693</strain>
    </source>
</reference>
<dbReference type="PANTHER" id="PTHR43163:SF6">
    <property type="entry name" value="DIPEPTIDE TRANSPORT SYSTEM PERMEASE PROTEIN DPPB-RELATED"/>
    <property type="match status" value="1"/>
</dbReference>
<evidence type="ECO:0000256" key="1">
    <source>
        <dbReference type="ARBA" id="ARBA00004651"/>
    </source>
</evidence>
<evidence type="ECO:0000256" key="3">
    <source>
        <dbReference type="ARBA" id="ARBA00022475"/>
    </source>
</evidence>
<dbReference type="Pfam" id="PF00528">
    <property type="entry name" value="BPD_transp_1"/>
    <property type="match status" value="1"/>
</dbReference>
<dbReference type="GO" id="GO:0055085">
    <property type="term" value="P:transmembrane transport"/>
    <property type="evidence" value="ECO:0007669"/>
    <property type="project" value="InterPro"/>
</dbReference>
<comment type="subcellular location">
    <subcellularLocation>
        <location evidence="1">Cell membrane</location>
        <topology evidence="1">Multi-pass membrane protein</topology>
    </subcellularLocation>
</comment>
<keyword evidence="4 7" id="KW-0812">Transmembrane</keyword>
<evidence type="ECO:0000313" key="10">
    <source>
        <dbReference type="Proteomes" id="UP000886842"/>
    </source>
</evidence>
<dbReference type="InterPro" id="IPR000515">
    <property type="entry name" value="MetI-like"/>
</dbReference>
<evidence type="ECO:0000259" key="8">
    <source>
        <dbReference type="Pfam" id="PF00528"/>
    </source>
</evidence>
<keyword evidence="2" id="KW-0813">Transport</keyword>
<comment type="caution">
    <text evidence="9">The sequence shown here is derived from an EMBL/GenBank/DDBJ whole genome shotgun (WGS) entry which is preliminary data.</text>
</comment>
<sequence length="52" mass="5688">GLGTRLIDAVSQRDLLVVQGIVMVLVLAVLVINFLVDLAYLAIDPRLRTGQR</sequence>
<keyword evidence="5 7" id="KW-1133">Transmembrane helix</keyword>
<dbReference type="EMBL" id="DVLP01000085">
    <property type="protein sequence ID" value="HIT74536.1"/>
    <property type="molecule type" value="Genomic_DNA"/>
</dbReference>
<dbReference type="GO" id="GO:0005886">
    <property type="term" value="C:plasma membrane"/>
    <property type="evidence" value="ECO:0007669"/>
    <property type="project" value="UniProtKB-SubCell"/>
</dbReference>
<gene>
    <name evidence="9" type="ORF">IAA98_03035</name>
</gene>
<accession>A0A9D1KLL2</accession>
<dbReference type="AlphaFoldDB" id="A0A9D1KLL2"/>
<evidence type="ECO:0000256" key="6">
    <source>
        <dbReference type="ARBA" id="ARBA00023136"/>
    </source>
</evidence>
<evidence type="ECO:0000256" key="2">
    <source>
        <dbReference type="ARBA" id="ARBA00022448"/>
    </source>
</evidence>
<dbReference type="Proteomes" id="UP000886842">
    <property type="component" value="Unassembled WGS sequence"/>
</dbReference>
<name>A0A9D1KLL2_9ACTN</name>